<reference evidence="1" key="1">
    <citation type="journal article" date="2008" name="BMC Genomics">
        <title>Analysis of 4,664 high-quality sequence-finished poplar full-length cDNA clones and their utility for the discovery of genes responding to insect feeding.</title>
        <authorList>
            <person name="Ralph S.G."/>
            <person name="Chun H.J."/>
            <person name="Cooper D."/>
            <person name="Kirkpatrick R."/>
            <person name="Kolosova N."/>
            <person name="Gunter L."/>
            <person name="Tuskan G.A."/>
            <person name="Douglas C.J."/>
            <person name="Holt R.A."/>
            <person name="Jones S.J."/>
            <person name="Marra M.A."/>
            <person name="Bohlmann J."/>
        </authorList>
    </citation>
    <scope>NUCLEOTIDE SEQUENCE</scope>
    <source>
        <tissue evidence="1">Young and mature leaves</tissue>
    </source>
</reference>
<sequence>MEVMVLKWRLLNFLIFCKFMDFQKLWESLLILISSRM</sequence>
<accession>A9PEB5</accession>
<proteinExistence type="evidence at transcript level"/>
<evidence type="ECO:0000313" key="1">
    <source>
        <dbReference type="EMBL" id="ABK94718.1"/>
    </source>
</evidence>
<name>A9PEB5_POPTR</name>
<dbReference type="EMBL" id="EF146662">
    <property type="protein sequence ID" value="ABK94718.1"/>
    <property type="molecule type" value="mRNA"/>
</dbReference>
<dbReference type="AlphaFoldDB" id="A9PEB5"/>
<protein>
    <submittedName>
        <fullName evidence="1">Uncharacterized protein</fullName>
    </submittedName>
</protein>
<organism evidence="1">
    <name type="scientific">Populus trichocarpa</name>
    <name type="common">Western balsam poplar</name>
    <name type="synonym">Populus balsamifera subsp. trichocarpa</name>
    <dbReference type="NCBI Taxonomy" id="3694"/>
    <lineage>
        <taxon>Eukaryota</taxon>
        <taxon>Viridiplantae</taxon>
        <taxon>Streptophyta</taxon>
        <taxon>Embryophyta</taxon>
        <taxon>Tracheophyta</taxon>
        <taxon>Spermatophyta</taxon>
        <taxon>Magnoliopsida</taxon>
        <taxon>eudicotyledons</taxon>
        <taxon>Gunneridae</taxon>
        <taxon>Pentapetalae</taxon>
        <taxon>rosids</taxon>
        <taxon>fabids</taxon>
        <taxon>Malpighiales</taxon>
        <taxon>Salicaceae</taxon>
        <taxon>Saliceae</taxon>
        <taxon>Populus</taxon>
    </lineage>
</organism>